<protein>
    <submittedName>
        <fullName evidence="2">Uncharacterized protein</fullName>
    </submittedName>
</protein>
<evidence type="ECO:0000313" key="2">
    <source>
        <dbReference type="WBParaSite" id="nRc.2.0.1.t33769-RA"/>
    </source>
</evidence>
<organism evidence="1 2">
    <name type="scientific">Romanomermis culicivorax</name>
    <name type="common">Nematode worm</name>
    <dbReference type="NCBI Taxonomy" id="13658"/>
    <lineage>
        <taxon>Eukaryota</taxon>
        <taxon>Metazoa</taxon>
        <taxon>Ecdysozoa</taxon>
        <taxon>Nematoda</taxon>
        <taxon>Enoplea</taxon>
        <taxon>Dorylaimia</taxon>
        <taxon>Mermithida</taxon>
        <taxon>Mermithoidea</taxon>
        <taxon>Mermithidae</taxon>
        <taxon>Romanomermis</taxon>
    </lineage>
</organism>
<dbReference type="AlphaFoldDB" id="A0A915K6F7"/>
<name>A0A915K6F7_ROMCU</name>
<keyword evidence="1" id="KW-1185">Reference proteome</keyword>
<proteinExistence type="predicted"/>
<dbReference type="Proteomes" id="UP000887565">
    <property type="component" value="Unplaced"/>
</dbReference>
<reference evidence="2" key="1">
    <citation type="submission" date="2022-11" db="UniProtKB">
        <authorList>
            <consortium name="WormBaseParasite"/>
        </authorList>
    </citation>
    <scope>IDENTIFICATION</scope>
</reference>
<evidence type="ECO:0000313" key="1">
    <source>
        <dbReference type="Proteomes" id="UP000887565"/>
    </source>
</evidence>
<accession>A0A915K6F7</accession>
<dbReference type="WBParaSite" id="nRc.2.0.1.t33769-RA">
    <property type="protein sequence ID" value="nRc.2.0.1.t33769-RA"/>
    <property type="gene ID" value="nRc.2.0.1.g33769"/>
</dbReference>
<sequence>MYAAFGTEAAGGHNNCLADSLRIQNDLPQTVGVFEARNGAATVVVCRSAGGGWGLQWINIDEGFGRVGSGDGLIIATLGGGAWPRLMITSTECKATKAHKVSTSSILVTNA</sequence>